<dbReference type="PhylomeDB" id="A0A0G4FWM6"/>
<dbReference type="Proteomes" id="UP000041254">
    <property type="component" value="Unassembled WGS sequence"/>
</dbReference>
<name>A0A0G4FWM6_VITBC</name>
<feature type="compositionally biased region" description="Basic and acidic residues" evidence="2">
    <location>
        <begin position="1"/>
        <end position="14"/>
    </location>
</feature>
<dbReference type="InterPro" id="IPR006571">
    <property type="entry name" value="TLDc_dom"/>
</dbReference>
<reference evidence="4 5" key="1">
    <citation type="submission" date="2014-11" db="EMBL/GenBank/DDBJ databases">
        <authorList>
            <person name="Zhu J."/>
            <person name="Qi W."/>
            <person name="Song R."/>
        </authorList>
    </citation>
    <scope>NUCLEOTIDE SEQUENCE [LARGE SCALE GENOMIC DNA]</scope>
</reference>
<evidence type="ECO:0000313" key="5">
    <source>
        <dbReference type="Proteomes" id="UP000041254"/>
    </source>
</evidence>
<dbReference type="AlphaFoldDB" id="A0A0G4FWM6"/>
<evidence type="ECO:0000313" key="4">
    <source>
        <dbReference type="EMBL" id="CEM19321.1"/>
    </source>
</evidence>
<sequence>MREEVAADPDEARRLCTYRPPAAPGVTAGPPQLGGGRSGIEVLQLAFEKHKEQTDKEVRSMKERYDKEMNSMRALLEQQQEEMRSMRERHAKMAQVTRQESAEREARLRSWLEREVAARQALAQEVQEQREYLVEEVSIDVRTEFSDQIKDMKQQMSQKIESFSAKIDSSPSHAGVELMAASHYICTAGQQSSLFGSYRALRDWLRRYTYINTMKLLYKSSRDGFKYATFFDKTLGARRSLFLIRDGPAHLFGLTVDGPLTPPLNPTRSKHTPCAISLYSISGAYDAPTKIPLPVEGQKVAVAGREGALTGSDGQPHGKVCITGRNEAALWLGYADPGPAADLRTCHMWVNKAHLPAGYRGALVGTKNNGTLATDKNFTATEIEVWALT</sequence>
<protein>
    <recommendedName>
        <fullName evidence="3">TLDc domain-containing protein</fullName>
    </recommendedName>
</protein>
<proteinExistence type="predicted"/>
<dbReference type="Pfam" id="PF07534">
    <property type="entry name" value="TLD"/>
    <property type="match status" value="1"/>
</dbReference>
<feature type="coiled-coil region" evidence="1">
    <location>
        <begin position="58"/>
        <end position="96"/>
    </location>
</feature>
<evidence type="ECO:0000259" key="3">
    <source>
        <dbReference type="Pfam" id="PF07534"/>
    </source>
</evidence>
<gene>
    <name evidence="4" type="ORF">Vbra_16386</name>
</gene>
<keyword evidence="5" id="KW-1185">Reference proteome</keyword>
<dbReference type="VEuPathDB" id="CryptoDB:Vbra_16386"/>
<evidence type="ECO:0000256" key="2">
    <source>
        <dbReference type="SAM" id="MobiDB-lite"/>
    </source>
</evidence>
<keyword evidence="1" id="KW-0175">Coiled coil</keyword>
<feature type="region of interest" description="Disordered" evidence="2">
    <location>
        <begin position="1"/>
        <end position="37"/>
    </location>
</feature>
<organism evidence="4 5">
    <name type="scientific">Vitrella brassicaformis (strain CCMP3155)</name>
    <dbReference type="NCBI Taxonomy" id="1169540"/>
    <lineage>
        <taxon>Eukaryota</taxon>
        <taxon>Sar</taxon>
        <taxon>Alveolata</taxon>
        <taxon>Colpodellida</taxon>
        <taxon>Vitrellaceae</taxon>
        <taxon>Vitrella</taxon>
    </lineage>
</organism>
<accession>A0A0G4FWM6</accession>
<dbReference type="EMBL" id="CDMY01000510">
    <property type="protein sequence ID" value="CEM19321.1"/>
    <property type="molecule type" value="Genomic_DNA"/>
</dbReference>
<feature type="domain" description="TLDc" evidence="3">
    <location>
        <begin position="198"/>
        <end position="388"/>
    </location>
</feature>
<dbReference type="InParanoid" id="A0A0G4FWM6"/>
<evidence type="ECO:0000256" key="1">
    <source>
        <dbReference type="SAM" id="Coils"/>
    </source>
</evidence>